<keyword evidence="2" id="KW-0378">Hydrolase</keyword>
<organism evidence="6 7">
    <name type="scientific">Chitinophaga defluvii</name>
    <dbReference type="NCBI Taxonomy" id="3163343"/>
    <lineage>
        <taxon>Bacteria</taxon>
        <taxon>Pseudomonadati</taxon>
        <taxon>Bacteroidota</taxon>
        <taxon>Chitinophagia</taxon>
        <taxon>Chitinophagales</taxon>
        <taxon>Chitinophagaceae</taxon>
        <taxon>Chitinophaga</taxon>
    </lineage>
</organism>
<reference evidence="6 7" key="1">
    <citation type="submission" date="2024-06" db="EMBL/GenBank/DDBJ databases">
        <title>Chitinophaga defluvii sp. nov., isolated from municipal sewage.</title>
        <authorList>
            <person name="Zhang L."/>
        </authorList>
    </citation>
    <scope>NUCLEOTIDE SEQUENCE [LARGE SCALE GENOMIC DNA]</scope>
    <source>
        <strain evidence="6 7">H8</strain>
    </source>
</reference>
<accession>A0ABV2TDS4</accession>
<evidence type="ECO:0000256" key="3">
    <source>
        <dbReference type="SAM" id="MobiDB-lite"/>
    </source>
</evidence>
<dbReference type="InterPro" id="IPR050955">
    <property type="entry name" value="Plant_Biomass_Hydrol_Est"/>
</dbReference>
<dbReference type="SUPFAM" id="SSF53474">
    <property type="entry name" value="alpha/beta-Hydrolases"/>
    <property type="match status" value="1"/>
</dbReference>
<keyword evidence="1 4" id="KW-0732">Signal</keyword>
<comment type="caution">
    <text evidence="6">The sequence shown here is derived from an EMBL/GenBank/DDBJ whole genome shotgun (WGS) entry which is preliminary data.</text>
</comment>
<dbReference type="PANTHER" id="PTHR43037:SF5">
    <property type="entry name" value="FERULOYL ESTERASE"/>
    <property type="match status" value="1"/>
</dbReference>
<proteinExistence type="predicted"/>
<dbReference type="InterPro" id="IPR029058">
    <property type="entry name" value="AB_hydrolase_fold"/>
</dbReference>
<evidence type="ECO:0000256" key="2">
    <source>
        <dbReference type="ARBA" id="ARBA00022801"/>
    </source>
</evidence>
<dbReference type="PANTHER" id="PTHR43037">
    <property type="entry name" value="UNNAMED PRODUCT-RELATED"/>
    <property type="match status" value="1"/>
</dbReference>
<feature type="domain" description="Phospholipase/carboxylesterase/thioesterase" evidence="5">
    <location>
        <begin position="152"/>
        <end position="251"/>
    </location>
</feature>
<dbReference type="Gene3D" id="3.40.50.1820">
    <property type="entry name" value="alpha/beta hydrolase"/>
    <property type="match status" value="1"/>
</dbReference>
<evidence type="ECO:0000256" key="1">
    <source>
        <dbReference type="ARBA" id="ARBA00022729"/>
    </source>
</evidence>
<dbReference type="PROSITE" id="PS51257">
    <property type="entry name" value="PROKAR_LIPOPROTEIN"/>
    <property type="match status" value="1"/>
</dbReference>
<keyword evidence="7" id="KW-1185">Reference proteome</keyword>
<dbReference type="Pfam" id="PF02230">
    <property type="entry name" value="Abhydrolase_2"/>
    <property type="match status" value="1"/>
</dbReference>
<dbReference type="InterPro" id="IPR003140">
    <property type="entry name" value="PLipase/COase/thioEstase"/>
</dbReference>
<feature type="signal peptide" evidence="4">
    <location>
        <begin position="1"/>
        <end position="24"/>
    </location>
</feature>
<protein>
    <submittedName>
        <fullName evidence="6">PHB depolymerase family esterase</fullName>
    </submittedName>
</protein>
<dbReference type="RefSeq" id="WP_354663747.1">
    <property type="nucleotide sequence ID" value="NZ_JBEXAC010000003.1"/>
</dbReference>
<evidence type="ECO:0000313" key="6">
    <source>
        <dbReference type="EMBL" id="MET7001174.1"/>
    </source>
</evidence>
<dbReference type="EMBL" id="JBEXAC010000003">
    <property type="protein sequence ID" value="MET7001174.1"/>
    <property type="molecule type" value="Genomic_DNA"/>
</dbReference>
<sequence length="267" mass="29476">MRKTMIAFFSAALLLGTLTFMSCSKETPKELPVPVDPGKPVEPGKPTPKPDDVFPAQTVGITNKKMDNQQGNITDYVLYIPDGYNEKKNYRWPVVISLHGVGEIGNDVNVVKRVGLPRVVAGKEFVMVAPQCLRNWWNIATLQILYKEILAKYHVDSSRVYLTGLSMGGMTTWDWSVAYPDQFAAIVPISGMGDVNKACNLKAVPVWAFHNADDPTVDVKGSRNMVAALKACGGNVQYTENATGGHNAWDKAYANPALYTWMLQQHK</sequence>
<dbReference type="Proteomes" id="UP001549749">
    <property type="component" value="Unassembled WGS sequence"/>
</dbReference>
<evidence type="ECO:0000256" key="4">
    <source>
        <dbReference type="SAM" id="SignalP"/>
    </source>
</evidence>
<name>A0ABV2TDS4_9BACT</name>
<feature type="chain" id="PRO_5046711094" evidence="4">
    <location>
        <begin position="25"/>
        <end position="267"/>
    </location>
</feature>
<evidence type="ECO:0000313" key="7">
    <source>
        <dbReference type="Proteomes" id="UP001549749"/>
    </source>
</evidence>
<gene>
    <name evidence="6" type="ORF">ABR189_27580</name>
</gene>
<evidence type="ECO:0000259" key="5">
    <source>
        <dbReference type="Pfam" id="PF02230"/>
    </source>
</evidence>
<feature type="region of interest" description="Disordered" evidence="3">
    <location>
        <begin position="27"/>
        <end position="52"/>
    </location>
</feature>